<dbReference type="PANTHER" id="PTHR43353">
    <property type="entry name" value="SUCCINATE-SEMIALDEHYDE DEHYDROGENASE, MITOCHONDRIAL"/>
    <property type="match status" value="1"/>
</dbReference>
<dbReference type="Gene3D" id="3.40.605.10">
    <property type="entry name" value="Aldehyde Dehydrogenase, Chain A, domain 1"/>
    <property type="match status" value="1"/>
</dbReference>
<keyword evidence="1" id="KW-0560">Oxidoreductase</keyword>
<dbReference type="InterPro" id="IPR015590">
    <property type="entry name" value="Aldehyde_DH_dom"/>
</dbReference>
<dbReference type="InterPro" id="IPR016162">
    <property type="entry name" value="Ald_DH_N"/>
</dbReference>
<dbReference type="GO" id="GO:0016620">
    <property type="term" value="F:oxidoreductase activity, acting on the aldehyde or oxo group of donors, NAD or NADP as acceptor"/>
    <property type="evidence" value="ECO:0007669"/>
    <property type="project" value="InterPro"/>
</dbReference>
<dbReference type="InterPro" id="IPR016163">
    <property type="entry name" value="Ald_DH_C"/>
</dbReference>
<dbReference type="InterPro" id="IPR016161">
    <property type="entry name" value="Ald_DH/histidinol_DH"/>
</dbReference>
<dbReference type="Proteomes" id="UP000502508">
    <property type="component" value="Chromosome"/>
</dbReference>
<dbReference type="SUPFAM" id="SSF53720">
    <property type="entry name" value="ALDH-like"/>
    <property type="match status" value="1"/>
</dbReference>
<dbReference type="Pfam" id="PF00171">
    <property type="entry name" value="Aldedh"/>
    <property type="match status" value="1"/>
</dbReference>
<gene>
    <name evidence="3" type="ORF">Pflav_034750</name>
</gene>
<reference evidence="3 4" key="2">
    <citation type="submission" date="2020-03" db="EMBL/GenBank/DDBJ databases">
        <authorList>
            <person name="Ichikawa N."/>
            <person name="Kimura A."/>
            <person name="Kitahashi Y."/>
            <person name="Uohara A."/>
        </authorList>
    </citation>
    <scope>NUCLEOTIDE SEQUENCE [LARGE SCALE GENOMIC DNA]</scope>
    <source>
        <strain evidence="3 4">NBRC 107702</strain>
    </source>
</reference>
<dbReference type="AlphaFoldDB" id="A0A6F8XTA9"/>
<evidence type="ECO:0000313" key="4">
    <source>
        <dbReference type="Proteomes" id="UP000502508"/>
    </source>
</evidence>
<evidence type="ECO:0000256" key="1">
    <source>
        <dbReference type="ARBA" id="ARBA00023002"/>
    </source>
</evidence>
<dbReference type="EMBL" id="AP022870">
    <property type="protein sequence ID" value="BCB77065.1"/>
    <property type="molecule type" value="Genomic_DNA"/>
</dbReference>
<protein>
    <submittedName>
        <fullName evidence="3">2,5-dioxovalerate dehydrogenase</fullName>
    </submittedName>
</protein>
<reference evidence="3 4" key="1">
    <citation type="submission" date="2020-03" db="EMBL/GenBank/DDBJ databases">
        <title>Whole genome shotgun sequence of Phytohabitans flavus NBRC 107702.</title>
        <authorList>
            <person name="Komaki H."/>
            <person name="Tamura T."/>
        </authorList>
    </citation>
    <scope>NUCLEOTIDE SEQUENCE [LARGE SCALE GENOMIC DNA]</scope>
    <source>
        <strain evidence="3 4">NBRC 107702</strain>
    </source>
</reference>
<dbReference type="PANTHER" id="PTHR43353:SF3">
    <property type="entry name" value="ALDEHYDE DEHYDROGENASE-RELATED"/>
    <property type="match status" value="1"/>
</dbReference>
<proteinExistence type="predicted"/>
<accession>A0A6F8XTA9</accession>
<keyword evidence="4" id="KW-1185">Reference proteome</keyword>
<dbReference type="KEGG" id="pfla:Pflav_034750"/>
<dbReference type="Gene3D" id="3.40.309.10">
    <property type="entry name" value="Aldehyde Dehydrogenase, Chain A, domain 2"/>
    <property type="match status" value="1"/>
</dbReference>
<name>A0A6F8XTA9_9ACTN</name>
<dbReference type="InterPro" id="IPR050740">
    <property type="entry name" value="Aldehyde_DH_Superfamily"/>
</dbReference>
<evidence type="ECO:0000259" key="2">
    <source>
        <dbReference type="Pfam" id="PF00171"/>
    </source>
</evidence>
<evidence type="ECO:0000313" key="3">
    <source>
        <dbReference type="EMBL" id="BCB77065.1"/>
    </source>
</evidence>
<organism evidence="3 4">
    <name type="scientific">Phytohabitans flavus</name>
    <dbReference type="NCBI Taxonomy" id="1076124"/>
    <lineage>
        <taxon>Bacteria</taxon>
        <taxon>Bacillati</taxon>
        <taxon>Actinomycetota</taxon>
        <taxon>Actinomycetes</taxon>
        <taxon>Micromonosporales</taxon>
        <taxon>Micromonosporaceae</taxon>
    </lineage>
</organism>
<feature type="domain" description="Aldehyde dehydrogenase" evidence="2">
    <location>
        <begin position="2"/>
        <end position="283"/>
    </location>
</feature>
<sequence length="452" mass="44459">MIDKAAALAVLAAPELAAWSGERRRQALHACADALAAAGDEVVAVAAEETGLTEARLRGELDRTTGQLRLLGDFVAAGRHRAARVSAGAAAGGVDVVAVAVPVGPVAVFAASNFPLAFGVAGGDTAAALAAGCPVVVKGHPAQPRTARLVAGLVAAALAGQGAPEGTFALVSGGVDASLELVRAAGIRAVGFTGSLAGGRALMDAAAARPDPIPVYAEMGSLNPVFVLPAAAGDPAWATAIAAAVTGSAGQLCTKPGLVVLPDSPAGRLLADRIAGEVAGADVGPRMLTERMAEAHAAWLAEAAELPGAVVDAGSGPVRPFAVRVPPETLGGALVEEHFGPAVVLTSAPVAGYPLLAAGLAGSLTATVVGAEADLDLARELVPLLAAVAGRIIWNGVPTGVAVCDAMHHGGPWPATSAPATTSVGTAAVSRFLRPVALQGVPDELVRAISPE</sequence>